<proteinExistence type="predicted"/>
<dbReference type="Proteomes" id="UP001299970">
    <property type="component" value="Unassembled WGS sequence"/>
</dbReference>
<accession>A0ABS9TTZ2</accession>
<evidence type="ECO:0000313" key="1">
    <source>
        <dbReference type="EMBL" id="MCH6172025.1"/>
    </source>
</evidence>
<comment type="caution">
    <text evidence="1">The sequence shown here is derived from an EMBL/GenBank/DDBJ whole genome shotgun (WGS) entry which is preliminary data.</text>
</comment>
<sequence length="140" mass="15556">MEFRRSVTIQADRDRVFAVLTDVERWPEWTASMTAVRRLDEGPLAVGSRAEVRQPRLPAARWEVTEIDPATGFIWESTSPGVRTVGEHLIDADGAASATRVQLRVVQHGPVGAVFGLLAGGLTRRYLEMEADGLKRRCEQ</sequence>
<evidence type="ECO:0000313" key="2">
    <source>
        <dbReference type="Proteomes" id="UP001299970"/>
    </source>
</evidence>
<organism evidence="1 2">
    <name type="scientific">Pseudonocardia alaniniphila</name>
    <dbReference type="NCBI Taxonomy" id="75291"/>
    <lineage>
        <taxon>Bacteria</taxon>
        <taxon>Bacillati</taxon>
        <taxon>Actinomycetota</taxon>
        <taxon>Actinomycetes</taxon>
        <taxon>Pseudonocardiales</taxon>
        <taxon>Pseudonocardiaceae</taxon>
        <taxon>Pseudonocardia</taxon>
    </lineage>
</organism>
<reference evidence="1 2" key="1">
    <citation type="submission" date="2022-03" db="EMBL/GenBank/DDBJ databases">
        <title>Pseudonocardia alaer sp. nov., a novel actinomycete isolated from reed forest soil.</title>
        <authorList>
            <person name="Wang L."/>
        </authorList>
    </citation>
    <scope>NUCLEOTIDE SEQUENCE [LARGE SCALE GENOMIC DNA]</scope>
    <source>
        <strain evidence="1 2">Y-16303</strain>
    </source>
</reference>
<dbReference type="SUPFAM" id="SSF55961">
    <property type="entry name" value="Bet v1-like"/>
    <property type="match status" value="1"/>
</dbReference>
<dbReference type="Gene3D" id="3.30.530.20">
    <property type="match status" value="1"/>
</dbReference>
<protein>
    <submittedName>
        <fullName evidence="1">SRPBCC family protein</fullName>
    </submittedName>
</protein>
<dbReference type="InterPro" id="IPR019587">
    <property type="entry name" value="Polyketide_cyclase/dehydratase"/>
</dbReference>
<dbReference type="CDD" id="cd08862">
    <property type="entry name" value="SRPBCC_Smu440-like"/>
    <property type="match status" value="1"/>
</dbReference>
<name>A0ABS9TTZ2_9PSEU</name>
<keyword evidence="2" id="KW-1185">Reference proteome</keyword>
<gene>
    <name evidence="1" type="ORF">MMF94_40625</name>
</gene>
<dbReference type="Pfam" id="PF10604">
    <property type="entry name" value="Polyketide_cyc2"/>
    <property type="match status" value="1"/>
</dbReference>
<dbReference type="EMBL" id="JAKXMK010000054">
    <property type="protein sequence ID" value="MCH6172025.1"/>
    <property type="molecule type" value="Genomic_DNA"/>
</dbReference>
<dbReference type="RefSeq" id="WP_241042831.1">
    <property type="nucleotide sequence ID" value="NZ_BAAAJF010000035.1"/>
</dbReference>
<dbReference type="InterPro" id="IPR023393">
    <property type="entry name" value="START-like_dom_sf"/>
</dbReference>